<dbReference type="Proteomes" id="UP000726737">
    <property type="component" value="Unassembled WGS sequence"/>
</dbReference>
<evidence type="ECO:0000313" key="1">
    <source>
        <dbReference type="EMBL" id="KAG0265603.1"/>
    </source>
</evidence>
<dbReference type="EMBL" id="JAAAJA010000029">
    <property type="protein sequence ID" value="KAG0265603.1"/>
    <property type="molecule type" value="Genomic_DNA"/>
</dbReference>
<reference evidence="1" key="1">
    <citation type="journal article" date="2020" name="Fungal Divers.">
        <title>Resolving the Mortierellaceae phylogeny through synthesis of multi-gene phylogenetics and phylogenomics.</title>
        <authorList>
            <person name="Vandepol N."/>
            <person name="Liber J."/>
            <person name="Desiro A."/>
            <person name="Na H."/>
            <person name="Kennedy M."/>
            <person name="Barry K."/>
            <person name="Grigoriev I.V."/>
            <person name="Miller A.N."/>
            <person name="O'Donnell K."/>
            <person name="Stajich J.E."/>
            <person name="Bonito G."/>
        </authorList>
    </citation>
    <scope>NUCLEOTIDE SEQUENCE</scope>
    <source>
        <strain evidence="1">KOD948</strain>
    </source>
</reference>
<proteinExistence type="predicted"/>
<dbReference type="OrthoDB" id="2406906at2759"/>
<name>A0A9P6QFS6_9FUNG</name>
<accession>A0A9P6QFS6</accession>
<sequence length="189" mass="21303">MTTLSVSKDWRRELDKLPSMNGSFVVGGSWRQGENPMSFAAKMDFGEEKQQAQDIRIMLSTGSNCNVFDYSTFCRAKLDSTFPYQLNFRPLRPGIDTVEIRLAIGRGNLMTCYGRATVPILVDETLYNVDCYLVDLNPLLQGILCGDFLIDFDMYLLMNPACKTYSQRVIPRPKDAPVPSNLLGRFGGF</sequence>
<keyword evidence="2" id="KW-1185">Reference proteome</keyword>
<comment type="caution">
    <text evidence="1">The sequence shown here is derived from an EMBL/GenBank/DDBJ whole genome shotgun (WGS) entry which is preliminary data.</text>
</comment>
<dbReference type="AlphaFoldDB" id="A0A9P6QFS6"/>
<gene>
    <name evidence="1" type="ORF">BG011_004394</name>
</gene>
<organism evidence="1 2">
    <name type="scientific">Mortierella polycephala</name>
    <dbReference type="NCBI Taxonomy" id="41804"/>
    <lineage>
        <taxon>Eukaryota</taxon>
        <taxon>Fungi</taxon>
        <taxon>Fungi incertae sedis</taxon>
        <taxon>Mucoromycota</taxon>
        <taxon>Mortierellomycotina</taxon>
        <taxon>Mortierellomycetes</taxon>
        <taxon>Mortierellales</taxon>
        <taxon>Mortierellaceae</taxon>
        <taxon>Mortierella</taxon>
    </lineage>
</organism>
<evidence type="ECO:0000313" key="2">
    <source>
        <dbReference type="Proteomes" id="UP000726737"/>
    </source>
</evidence>
<protein>
    <submittedName>
        <fullName evidence="1">Uncharacterized protein</fullName>
    </submittedName>
</protein>